<dbReference type="OMA" id="RIAHGEW"/>
<dbReference type="InterPro" id="IPR010203">
    <property type="entry name" value="RraA"/>
</dbReference>
<reference evidence="10" key="1">
    <citation type="submission" date="2021-08" db="EMBL/GenBank/DDBJ databases">
        <title>WGS assembly of Ceratopteris richardii.</title>
        <authorList>
            <person name="Marchant D.B."/>
            <person name="Chen G."/>
            <person name="Jenkins J."/>
            <person name="Shu S."/>
            <person name="Leebens-Mack J."/>
            <person name="Grimwood J."/>
            <person name="Schmutz J."/>
            <person name="Soltis P."/>
            <person name="Soltis D."/>
            <person name="Chen Z.-H."/>
        </authorList>
    </citation>
    <scope>NUCLEOTIDE SEQUENCE</scope>
    <source>
        <strain evidence="10">Whitten #5841</strain>
        <tissue evidence="10">Leaf</tissue>
    </source>
</reference>
<dbReference type="OrthoDB" id="1476984at2759"/>
<dbReference type="EC" id="4.1.3.17" evidence="9"/>
<evidence type="ECO:0000313" key="10">
    <source>
        <dbReference type="EMBL" id="KAH7439630.1"/>
    </source>
</evidence>
<keyword evidence="11" id="KW-1185">Reference proteome</keyword>
<gene>
    <name evidence="10" type="ORF">KP509_04G069700</name>
</gene>
<feature type="binding site" evidence="8">
    <location>
        <position position="103"/>
    </location>
    <ligand>
        <name>substrate</name>
    </ligand>
</feature>
<sequence length="167" mass="17704">MEKLATTDLCDAHMDSIASGDLRVLPPSFHAYGGRRIFSGLVTTVKVFEDNVLVRETLEQSGNGRVLVVDGGGSRRCALLGGNLALIAKNNGWSGIIVNGCVRDVDEIDGLDIGVRALASHPLKSNKKGEGSKDVNVFIDGIRIGPGEWCYVDNDGIIISNAKLTGP</sequence>
<dbReference type="SUPFAM" id="SSF89562">
    <property type="entry name" value="RraA-like"/>
    <property type="match status" value="1"/>
</dbReference>
<dbReference type="EMBL" id="CM035409">
    <property type="protein sequence ID" value="KAH7439630.1"/>
    <property type="molecule type" value="Genomic_DNA"/>
</dbReference>
<dbReference type="Proteomes" id="UP000825935">
    <property type="component" value="Chromosome 4"/>
</dbReference>
<evidence type="ECO:0000256" key="3">
    <source>
        <dbReference type="ARBA" id="ARBA00011233"/>
    </source>
</evidence>
<dbReference type="PANTHER" id="PTHR33254">
    <property type="entry name" value="4-HYDROXY-4-METHYL-2-OXOGLUTARATE ALDOLASE 3-RELATED"/>
    <property type="match status" value="1"/>
</dbReference>
<proteinExistence type="inferred from homology"/>
<dbReference type="Gene3D" id="3.50.30.40">
    <property type="entry name" value="Ribonuclease E inhibitor RraA/RraA-like"/>
    <property type="match status" value="1"/>
</dbReference>
<feature type="binding site" evidence="8">
    <location>
        <position position="104"/>
    </location>
    <ligand>
        <name>Mg(2+)</name>
        <dbReference type="ChEBI" id="CHEBI:18420"/>
    </ligand>
</feature>
<comment type="catalytic activity">
    <reaction evidence="1 9">
        <text>4-hydroxy-4-methyl-2-oxoglutarate = 2 pyruvate</text>
        <dbReference type="Rhea" id="RHEA:22748"/>
        <dbReference type="ChEBI" id="CHEBI:15361"/>
        <dbReference type="ChEBI" id="CHEBI:58276"/>
        <dbReference type="EC" id="4.1.3.17"/>
    </reaction>
</comment>
<comment type="cofactor">
    <cofactor evidence="8">
        <name>Mg(2+)</name>
        <dbReference type="ChEBI" id="CHEBI:18420"/>
    </cofactor>
</comment>
<keyword evidence="8" id="KW-0460">Magnesium</keyword>
<dbReference type="Pfam" id="PF03737">
    <property type="entry name" value="RraA-like"/>
    <property type="match status" value="1"/>
</dbReference>
<dbReference type="NCBIfam" id="NF006875">
    <property type="entry name" value="PRK09372.1"/>
    <property type="match status" value="1"/>
</dbReference>
<dbReference type="CDD" id="cd16841">
    <property type="entry name" value="RraA_family"/>
    <property type="match status" value="1"/>
</dbReference>
<evidence type="ECO:0000256" key="4">
    <source>
        <dbReference type="ARBA" id="ARBA00022723"/>
    </source>
</evidence>
<evidence type="ECO:0000256" key="8">
    <source>
        <dbReference type="PIRSR" id="PIRSR605493-1"/>
    </source>
</evidence>
<protein>
    <recommendedName>
        <fullName evidence="9">4-hydroxy-4-methyl-2-oxoglutarate aldolase</fullName>
        <shortName evidence="9">HMG aldolase</shortName>
        <ecNumber evidence="9">4.1.1.112</ecNumber>
        <ecNumber evidence="9">4.1.3.17</ecNumber>
    </recommendedName>
    <alternativeName>
        <fullName evidence="9">Oxaloacetate decarboxylase</fullName>
    </alternativeName>
</protein>
<evidence type="ECO:0000313" key="11">
    <source>
        <dbReference type="Proteomes" id="UP000825935"/>
    </source>
</evidence>
<evidence type="ECO:0000256" key="2">
    <source>
        <dbReference type="ARBA" id="ARBA00008621"/>
    </source>
</evidence>
<dbReference type="InterPro" id="IPR036704">
    <property type="entry name" value="RraA/RraA-like_sf"/>
</dbReference>
<keyword evidence="5 9" id="KW-0456">Lyase</keyword>
<dbReference type="GO" id="GO:0047443">
    <property type="term" value="F:4-hydroxy-4-methyl-2-oxoglutarate aldolase activity"/>
    <property type="evidence" value="ECO:0007669"/>
    <property type="project" value="UniProtKB-EC"/>
</dbReference>
<evidence type="ECO:0000256" key="7">
    <source>
        <dbReference type="ARBA" id="ARBA00047973"/>
    </source>
</evidence>
<organism evidence="10 11">
    <name type="scientific">Ceratopteris richardii</name>
    <name type="common">Triangle waterfern</name>
    <dbReference type="NCBI Taxonomy" id="49495"/>
    <lineage>
        <taxon>Eukaryota</taxon>
        <taxon>Viridiplantae</taxon>
        <taxon>Streptophyta</taxon>
        <taxon>Embryophyta</taxon>
        <taxon>Tracheophyta</taxon>
        <taxon>Polypodiopsida</taxon>
        <taxon>Polypodiidae</taxon>
        <taxon>Polypodiales</taxon>
        <taxon>Pteridineae</taxon>
        <taxon>Pteridaceae</taxon>
        <taxon>Parkerioideae</taxon>
        <taxon>Ceratopteris</taxon>
    </lineage>
</organism>
<comment type="caution">
    <text evidence="10">The sequence shown here is derived from an EMBL/GenBank/DDBJ whole genome shotgun (WGS) entry which is preliminary data.</text>
</comment>
<dbReference type="GO" id="GO:0008948">
    <property type="term" value="F:oxaloacetate decarboxylase activity"/>
    <property type="evidence" value="ECO:0007669"/>
    <property type="project" value="UniProtKB-EC"/>
</dbReference>
<dbReference type="NCBIfam" id="TIGR01935">
    <property type="entry name" value="NOT-MenG"/>
    <property type="match status" value="1"/>
</dbReference>
<dbReference type="GO" id="GO:0046872">
    <property type="term" value="F:metal ion binding"/>
    <property type="evidence" value="ECO:0007669"/>
    <property type="project" value="UniProtKB-KW"/>
</dbReference>
<dbReference type="InterPro" id="IPR005493">
    <property type="entry name" value="RraA/RraA-like"/>
</dbReference>
<dbReference type="GO" id="GO:0051252">
    <property type="term" value="P:regulation of RNA metabolic process"/>
    <property type="evidence" value="ECO:0007669"/>
    <property type="project" value="InterPro"/>
</dbReference>
<dbReference type="EC" id="4.1.1.112" evidence="9"/>
<comment type="function">
    <text evidence="6 9">Catalyzes the aldol cleavage of 4-hydroxy-4-methyl-2-oxoglutarate (HMG) into 2 molecules of pyruvate. Also contains a secondary oxaloacetate (OAA) decarboxylase activity due to the common pyruvate enolate transition state formed following C-C bond cleavage in the retro-aldol and decarboxylation reactions.</text>
</comment>
<evidence type="ECO:0000256" key="5">
    <source>
        <dbReference type="ARBA" id="ARBA00023239"/>
    </source>
</evidence>
<comment type="catalytic activity">
    <reaction evidence="7 9">
        <text>oxaloacetate + H(+) = pyruvate + CO2</text>
        <dbReference type="Rhea" id="RHEA:15641"/>
        <dbReference type="ChEBI" id="CHEBI:15361"/>
        <dbReference type="ChEBI" id="CHEBI:15378"/>
        <dbReference type="ChEBI" id="CHEBI:16452"/>
        <dbReference type="ChEBI" id="CHEBI:16526"/>
        <dbReference type="EC" id="4.1.1.112"/>
    </reaction>
</comment>
<comment type="cofactor">
    <cofactor evidence="9">
        <name>a divalent metal cation</name>
        <dbReference type="ChEBI" id="CHEBI:60240"/>
    </cofactor>
</comment>
<dbReference type="PANTHER" id="PTHR33254:SF4">
    <property type="entry name" value="4-HYDROXY-4-METHYL-2-OXOGLUTARATE ALDOLASE 3-RELATED"/>
    <property type="match status" value="1"/>
</dbReference>
<evidence type="ECO:0000256" key="1">
    <source>
        <dbReference type="ARBA" id="ARBA00001342"/>
    </source>
</evidence>
<accession>A0A8T2UXW9</accession>
<evidence type="ECO:0000256" key="9">
    <source>
        <dbReference type="RuleBase" id="RU004338"/>
    </source>
</evidence>
<comment type="similarity">
    <text evidence="2 9">Belongs to the class II aldolase/RraA-like family.</text>
</comment>
<keyword evidence="4 8" id="KW-0479">Metal-binding</keyword>
<feature type="binding site" evidence="8">
    <location>
        <begin position="81"/>
        <end position="84"/>
    </location>
    <ligand>
        <name>substrate</name>
    </ligand>
</feature>
<dbReference type="AlphaFoldDB" id="A0A8T2UXW9"/>
<comment type="subunit">
    <text evidence="3 9">Homotrimer.</text>
</comment>
<evidence type="ECO:0000256" key="6">
    <source>
        <dbReference type="ARBA" id="ARBA00025046"/>
    </source>
</evidence>
<dbReference type="GO" id="GO:0008428">
    <property type="term" value="F:ribonuclease inhibitor activity"/>
    <property type="evidence" value="ECO:0007669"/>
    <property type="project" value="InterPro"/>
</dbReference>
<name>A0A8T2UXW9_CERRI</name>